<reference evidence="6 7" key="1">
    <citation type="submission" date="2014-03" db="EMBL/GenBank/DDBJ databases">
        <authorList>
            <person name="Churilla B.M."/>
            <person name="Abrahim M.R."/>
            <person name="Burke K.A."/>
            <person name="Yu V.J."/>
            <person name="Adkins N.L."/>
            <person name="Cohen K.L."/>
            <person name="Colicchio M.A."/>
            <person name="Fasoranti T.O."/>
            <person name="Genkil J.S."/>
            <person name="Kramer Z.J."/>
            <person name="Prout A.K."/>
            <person name="Schafer C.E."/>
            <person name="Schwarz A.G."/>
            <person name="Tish M."/>
            <person name="Vispute N."/>
            <person name="Wilkes K.E."/>
            <person name="Williams C.R."/>
            <person name="Xiao X."/>
            <person name="Yoder B.A."/>
            <person name="Lapin J.S."/>
            <person name="Ott C.T."/>
            <person name="Walburn T.D."/>
            <person name="Bradley K.W."/>
            <person name="Clarke D.Q."/>
            <person name="Lewis M.F."/>
            <person name="Barker L.P."/>
            <person name="Bailey C."/>
            <person name="Asai D.J."/>
            <person name="Bowman C.A."/>
            <person name="Russell D.A."/>
            <person name="Pope W.H."/>
            <person name="Jacobs-Sera D."/>
            <person name="Hendrix R.W."/>
            <person name="Hatfull G.F."/>
        </authorList>
    </citation>
    <scope>NUCLEOTIDE SEQUENCE [LARGE SCALE GENOMIC DNA]</scope>
</reference>
<keyword evidence="2" id="KW-0645">Protease</keyword>
<feature type="domain" description="NlpC/P60" evidence="5">
    <location>
        <begin position="509"/>
        <end position="639"/>
    </location>
</feature>
<accession>A0A068CDU1</accession>
<dbReference type="InterPro" id="IPR000064">
    <property type="entry name" value="NLP_P60_dom"/>
</dbReference>
<evidence type="ECO:0000256" key="1">
    <source>
        <dbReference type="ARBA" id="ARBA00007074"/>
    </source>
</evidence>
<dbReference type="Pfam" id="PF00877">
    <property type="entry name" value="NLPC_P60"/>
    <property type="match status" value="1"/>
</dbReference>
<evidence type="ECO:0000256" key="2">
    <source>
        <dbReference type="ARBA" id="ARBA00022670"/>
    </source>
</evidence>
<evidence type="ECO:0000259" key="5">
    <source>
        <dbReference type="PROSITE" id="PS51935"/>
    </source>
</evidence>
<dbReference type="InterPro" id="IPR051794">
    <property type="entry name" value="PG_Endopeptidase_C40"/>
</dbReference>
<dbReference type="Gene3D" id="3.90.1720.10">
    <property type="entry name" value="endopeptidase domain like (from Nostoc punctiforme)"/>
    <property type="match status" value="1"/>
</dbReference>
<protein>
    <submittedName>
        <fullName evidence="6">Minor tail protein</fullName>
    </submittedName>
</protein>
<dbReference type="Proteomes" id="UP000027390">
    <property type="component" value="Segment"/>
</dbReference>
<comment type="similarity">
    <text evidence="1">Belongs to the peptidase C40 family.</text>
</comment>
<gene>
    <name evidence="6" type="primary">137</name>
    <name evidence="6" type="ORF">PBI_WILLIS_137</name>
</gene>
<dbReference type="GO" id="GO:0008234">
    <property type="term" value="F:cysteine-type peptidase activity"/>
    <property type="evidence" value="ECO:0007669"/>
    <property type="project" value="UniProtKB-KW"/>
</dbReference>
<dbReference type="SMR" id="A0A068CDU1"/>
<sequence length="948" mass="101954">MTIPGMGNMPRPVTEGEADVGSFIPASILANEEAGVINISPKDPPPAKTLVYSPDVRILIARGNKQYDVSSDIVGWSCRRVENSVSSIVFKLANKDLRYNQLFERMDRVTMYLKRVEWVQVFSGYLDRVPHVQIYPGTVNFRASCTLKRLLHTWWDPGLPDSMGIFDQAGLNALESAGGEKMADMGLGSLLRRLLVEVGNWDTKNVHIQRFPMGYYTFMETQLRKLEPGNQKNTHEFKRLLLGDDTSGGVGAQAGRQLGVTRGGYVATAPERMIEVIRAVDEMGMGPDNRDLAVAQGLGVASQGGKDDKDQPAWQSHQEIGKNWTEAALKNDAAVHCFMTIMVESNWIMYANNAVPESLNFPHDAIGSDHDSVGLFQQRPSWGTVAQRMNPRESAGMFLQALNKLDWRNMDRGAACQAVQRSAFPGRYAAQEAAAVELVRALRTGTGTGMGTGGQSNGIPGLSLGGSPIGGIPSVLTAGAPGATAIPAIPTTNGSPSAAAAGELLGQPKFNTAGALSFARAQIGRPYVWGATGPASYDCSGLMLAAYRSIGIEIGRTTYDEVATCTTIPPTNLVPGDLIQPHDGHVVMWTGNGTVVHAPQTGDVVKEVPIYFDITGAKCLHVPGTEYGGVPFAPFDPTKAFSGGGAAPGTVAPGLGGGTAQVGPSEPIARNLFTYQFQAGRFQSTISGLYGTGQGQREKAFINDEPLMQTVVTFAKAGLRNFQSAPNGDFVAYYPDYFGLDGKGAVFNIEDVEMKNVQIDLNDDALATHVYVSGSAQPNGGGSGNPLGWLNSKGVATVENEWLFQNLIAAAPRVKGERRTSGADIMRKFGARPLVQSMASIQQGPMEFLCAMQIFMTKWAEQYSTQIETTFMPEVFPGMRLNLVGHNLQVYVTEVVHSGDWENGFTTQMTIMAPSTPSIVKLASDISRAVEQERMDQTDLDTNASVVM</sequence>
<keyword evidence="3" id="KW-0378">Hydrolase</keyword>
<dbReference type="EMBL" id="KJ595575">
    <property type="protein sequence ID" value="AID18213.1"/>
    <property type="molecule type" value="Genomic_DNA"/>
</dbReference>
<dbReference type="PANTHER" id="PTHR47359:SF3">
    <property type="entry name" value="NLP_P60 DOMAIN-CONTAINING PROTEIN-RELATED"/>
    <property type="match status" value="1"/>
</dbReference>
<evidence type="ECO:0000256" key="4">
    <source>
        <dbReference type="ARBA" id="ARBA00022807"/>
    </source>
</evidence>
<name>A0A068CDU1_9CAUD</name>
<evidence type="ECO:0000313" key="6">
    <source>
        <dbReference type="EMBL" id="AID18213.1"/>
    </source>
</evidence>
<dbReference type="InterPro" id="IPR038765">
    <property type="entry name" value="Papain-like_cys_pep_sf"/>
</dbReference>
<dbReference type="PROSITE" id="PS51935">
    <property type="entry name" value="NLPC_P60"/>
    <property type="match status" value="1"/>
</dbReference>
<proteinExistence type="inferred from homology"/>
<evidence type="ECO:0000256" key="3">
    <source>
        <dbReference type="ARBA" id="ARBA00022801"/>
    </source>
</evidence>
<dbReference type="PANTHER" id="PTHR47359">
    <property type="entry name" value="PEPTIDOGLYCAN DL-ENDOPEPTIDASE CWLO"/>
    <property type="match status" value="1"/>
</dbReference>
<keyword evidence="4" id="KW-0788">Thiol protease</keyword>
<dbReference type="GO" id="GO:0001897">
    <property type="term" value="P:symbiont-mediated cytolysis of host cell"/>
    <property type="evidence" value="ECO:0007669"/>
    <property type="project" value="UniProtKB-ARBA"/>
</dbReference>
<dbReference type="GO" id="GO:0006508">
    <property type="term" value="P:proteolysis"/>
    <property type="evidence" value="ECO:0007669"/>
    <property type="project" value="UniProtKB-KW"/>
</dbReference>
<organism evidence="6 7">
    <name type="scientific">Mycobacterium phage Willis</name>
    <dbReference type="NCBI Taxonomy" id="1486404"/>
    <lineage>
        <taxon>Viruses</taxon>
        <taxon>Duplodnaviria</taxon>
        <taxon>Heunggongvirae</taxon>
        <taxon>Uroviricota</taxon>
        <taxon>Caudoviricetes</taxon>
        <taxon>Ceeclamvirinae</taxon>
        <taxon>Bixzunavirus</taxon>
        <taxon>Bixzunavirus Bxz1</taxon>
    </lineage>
</organism>
<dbReference type="SUPFAM" id="SSF54001">
    <property type="entry name" value="Cysteine proteinases"/>
    <property type="match status" value="1"/>
</dbReference>
<evidence type="ECO:0000313" key="7">
    <source>
        <dbReference type="Proteomes" id="UP000027390"/>
    </source>
</evidence>